<proteinExistence type="predicted"/>
<dbReference type="Gene3D" id="3.40.50.300">
    <property type="entry name" value="P-loop containing nucleotide triphosphate hydrolases"/>
    <property type="match status" value="1"/>
</dbReference>
<evidence type="ECO:0000313" key="5">
    <source>
        <dbReference type="EMBL" id="QRF68712.1"/>
    </source>
</evidence>
<feature type="domain" description="ABC transporter" evidence="4">
    <location>
        <begin position="2"/>
        <end position="199"/>
    </location>
</feature>
<dbReference type="Proteomes" id="UP000596387">
    <property type="component" value="Plasmid p-SCP2"/>
</dbReference>
<keyword evidence="3 5" id="KW-0067">ATP-binding</keyword>
<evidence type="ECO:0000256" key="1">
    <source>
        <dbReference type="ARBA" id="ARBA00022448"/>
    </source>
</evidence>
<evidence type="ECO:0000256" key="2">
    <source>
        <dbReference type="ARBA" id="ARBA00022741"/>
    </source>
</evidence>
<dbReference type="SMART" id="SM00382">
    <property type="entry name" value="AAA"/>
    <property type="match status" value="1"/>
</dbReference>
<accession>A0ABX7FH08</accession>
<dbReference type="Pfam" id="PF00005">
    <property type="entry name" value="ABC_tran"/>
    <property type="match status" value="1"/>
</dbReference>
<dbReference type="RefSeq" id="WP_023849103.1">
    <property type="nucleotide sequence ID" value="NZ_CP047168.1"/>
</dbReference>
<evidence type="ECO:0000313" key="6">
    <source>
        <dbReference type="Proteomes" id="UP000596387"/>
    </source>
</evidence>
<keyword evidence="6" id="KW-1185">Reference proteome</keyword>
<reference evidence="5 6" key="1">
    <citation type="submission" date="2019-12" db="EMBL/GenBank/DDBJ databases">
        <title>Complete Genome Sequence of a Quorum-Sensing Bacterium,Rhodobacteraceae bacterium C31, Isolated from a marine microalgae symbiotic bacteria.</title>
        <authorList>
            <person name="Zhang Y."/>
        </authorList>
    </citation>
    <scope>NUCLEOTIDE SEQUENCE [LARGE SCALE GENOMIC DNA]</scope>
    <source>
        <strain evidence="5 6">C31</strain>
        <plasmid evidence="5 6">p-SCP2</plasmid>
    </source>
</reference>
<gene>
    <name evidence="5" type="ORF">GQA70_20215</name>
</gene>
<dbReference type="InterPro" id="IPR003439">
    <property type="entry name" value="ABC_transporter-like_ATP-bd"/>
</dbReference>
<dbReference type="PANTHER" id="PTHR43776">
    <property type="entry name" value="TRANSPORT ATP-BINDING PROTEIN"/>
    <property type="match status" value="1"/>
</dbReference>
<dbReference type="InterPro" id="IPR017871">
    <property type="entry name" value="ABC_transporter-like_CS"/>
</dbReference>
<protein>
    <submittedName>
        <fullName evidence="5">ATP-binding cassette domain-containing protein</fullName>
    </submittedName>
</protein>
<name>A0ABX7FH08_9RHOB</name>
<dbReference type="InterPro" id="IPR003593">
    <property type="entry name" value="AAA+_ATPase"/>
</dbReference>
<dbReference type="PANTHER" id="PTHR43776:SF5">
    <property type="entry name" value="ATPASE COMPONENT OF ABC-TYPE TRANSPORT SYSTEM"/>
    <property type="match status" value="1"/>
</dbReference>
<organism evidence="5 6">
    <name type="scientific">Ponticoccus alexandrii</name>
    <dbReference type="NCBI Taxonomy" id="1943633"/>
    <lineage>
        <taxon>Bacteria</taxon>
        <taxon>Pseudomonadati</taxon>
        <taxon>Pseudomonadota</taxon>
        <taxon>Alphaproteobacteria</taxon>
        <taxon>Rhodobacterales</taxon>
        <taxon>Roseobacteraceae</taxon>
        <taxon>Ponticoccus</taxon>
    </lineage>
</organism>
<evidence type="ECO:0000259" key="4">
    <source>
        <dbReference type="PROSITE" id="PS50893"/>
    </source>
</evidence>
<dbReference type="GO" id="GO:0005524">
    <property type="term" value="F:ATP binding"/>
    <property type="evidence" value="ECO:0007669"/>
    <property type="project" value="UniProtKB-KW"/>
</dbReference>
<evidence type="ECO:0000256" key="3">
    <source>
        <dbReference type="ARBA" id="ARBA00022840"/>
    </source>
</evidence>
<dbReference type="PROSITE" id="PS50893">
    <property type="entry name" value="ABC_TRANSPORTER_2"/>
    <property type="match status" value="1"/>
</dbReference>
<keyword evidence="1" id="KW-0813">Transport</keyword>
<keyword evidence="5" id="KW-0614">Plasmid</keyword>
<dbReference type="InterPro" id="IPR027417">
    <property type="entry name" value="P-loop_NTPase"/>
</dbReference>
<sequence length="199" mass="21499">MLSATSVTHAFGAVPALERVDLRLSPGEIVGLSGVSGAGKSKLGRILAGQLQPTSGRVEIDGAPLTPRVGQACPVQYAPQLSEMSVDPRWRVGRILQNWGSPDPEALHILGIRPEWLDRFPAELSGGELARVSLARLVLPSTRYLICDEITAPLDAPSAEDMMSALGRLVERGLGILLISHNSTRLERHEARRYQLPSE</sequence>
<dbReference type="InterPro" id="IPR050319">
    <property type="entry name" value="ABC_transp_ATP-bind"/>
</dbReference>
<dbReference type="PROSITE" id="PS00211">
    <property type="entry name" value="ABC_TRANSPORTER_1"/>
    <property type="match status" value="1"/>
</dbReference>
<dbReference type="EMBL" id="CP047168">
    <property type="protein sequence ID" value="QRF68712.1"/>
    <property type="molecule type" value="Genomic_DNA"/>
</dbReference>
<keyword evidence="2" id="KW-0547">Nucleotide-binding</keyword>
<geneLocation type="plasmid" evidence="5 6">
    <name>p-SCP2</name>
</geneLocation>
<dbReference type="SUPFAM" id="SSF52540">
    <property type="entry name" value="P-loop containing nucleoside triphosphate hydrolases"/>
    <property type="match status" value="1"/>
</dbReference>